<dbReference type="Pfam" id="PF02308">
    <property type="entry name" value="MgtC"/>
    <property type="match status" value="1"/>
</dbReference>
<evidence type="ECO:0000256" key="6">
    <source>
        <dbReference type="ARBA" id="ARBA00022989"/>
    </source>
</evidence>
<evidence type="ECO:0000256" key="3">
    <source>
        <dbReference type="ARBA" id="ARBA00013833"/>
    </source>
</evidence>
<dbReference type="InterPro" id="IPR049177">
    <property type="entry name" value="MgtC_SapB_SrpB_YhiD_N"/>
</dbReference>
<evidence type="ECO:0000256" key="4">
    <source>
        <dbReference type="ARBA" id="ARBA00022475"/>
    </source>
</evidence>
<protein>
    <recommendedName>
        <fullName evidence="3 9">Protein MgtC</fullName>
    </recommendedName>
</protein>
<dbReference type="Pfam" id="PF21770">
    <property type="entry name" value="MgtC_SapB_C"/>
    <property type="match status" value="1"/>
</dbReference>
<keyword evidence="13" id="KW-1185">Reference proteome</keyword>
<comment type="caution">
    <text evidence="12">The sequence shown here is derived from an EMBL/GenBank/DDBJ whole genome shotgun (WGS) entry which is preliminary data.</text>
</comment>
<evidence type="ECO:0000256" key="9">
    <source>
        <dbReference type="RuleBase" id="RU365041"/>
    </source>
</evidence>
<dbReference type="RefSeq" id="WP_230511703.1">
    <property type="nucleotide sequence ID" value="NZ_JAJITD010000011.1"/>
</dbReference>
<keyword evidence="7 9" id="KW-0472">Membrane</keyword>
<dbReference type="PRINTS" id="PR01837">
    <property type="entry name" value="MGTCSAPBPROT"/>
</dbReference>
<organism evidence="12 13">
    <name type="scientific">Paraburkholderia sejongensis</name>
    <dbReference type="NCBI Taxonomy" id="2886946"/>
    <lineage>
        <taxon>Bacteria</taxon>
        <taxon>Pseudomonadati</taxon>
        <taxon>Pseudomonadota</taxon>
        <taxon>Betaproteobacteria</taxon>
        <taxon>Burkholderiales</taxon>
        <taxon>Burkholderiaceae</taxon>
        <taxon>Paraburkholderia</taxon>
    </lineage>
</organism>
<evidence type="ECO:0000256" key="1">
    <source>
        <dbReference type="ARBA" id="ARBA00004651"/>
    </source>
</evidence>
<evidence type="ECO:0000313" key="12">
    <source>
        <dbReference type="EMBL" id="MCC8395405.1"/>
    </source>
</evidence>
<evidence type="ECO:0000256" key="2">
    <source>
        <dbReference type="ARBA" id="ARBA00009298"/>
    </source>
</evidence>
<comment type="function">
    <text evidence="8">Virulence factor required for growth in low Mg(2+) medium and for intramacrophage survival. May be involved in regulating membrane potential by activating Na(+)/K(+)-ATPase.</text>
</comment>
<evidence type="ECO:0000259" key="11">
    <source>
        <dbReference type="Pfam" id="PF21770"/>
    </source>
</evidence>
<evidence type="ECO:0000259" key="10">
    <source>
        <dbReference type="Pfam" id="PF02308"/>
    </source>
</evidence>
<comment type="subcellular location">
    <subcellularLocation>
        <location evidence="9">Cell inner membrane</location>
        <topology evidence="9">Multi-pass membrane protein</topology>
    </subcellularLocation>
    <subcellularLocation>
        <location evidence="1">Cell membrane</location>
        <topology evidence="1">Multi-pass membrane protein</topology>
    </subcellularLocation>
</comment>
<dbReference type="Gene3D" id="3.30.70.260">
    <property type="match status" value="1"/>
</dbReference>
<keyword evidence="6 9" id="KW-1133">Transmembrane helix</keyword>
<keyword evidence="4" id="KW-1003">Cell membrane</keyword>
<feature type="domain" description="MgtC/SapB/SrpB/YhiD N-terminal" evidence="10">
    <location>
        <begin position="9"/>
        <end position="130"/>
    </location>
</feature>
<feature type="transmembrane region" description="Helical" evidence="9">
    <location>
        <begin position="59"/>
        <end position="78"/>
    </location>
</feature>
<evidence type="ECO:0000313" key="13">
    <source>
        <dbReference type="Proteomes" id="UP001431019"/>
    </source>
</evidence>
<evidence type="ECO:0000256" key="5">
    <source>
        <dbReference type="ARBA" id="ARBA00022692"/>
    </source>
</evidence>
<name>A0ABS8JZT0_9BURK</name>
<dbReference type="PANTHER" id="PTHR33778:SF3">
    <property type="entry name" value="PROTEIN MGTC"/>
    <property type="match status" value="1"/>
</dbReference>
<feature type="transmembrane region" description="Helical" evidence="9">
    <location>
        <begin position="98"/>
        <end position="125"/>
    </location>
</feature>
<dbReference type="InterPro" id="IPR048640">
    <property type="entry name" value="MgtC-like_C"/>
</dbReference>
<reference evidence="12 13" key="1">
    <citation type="submission" date="2021-11" db="EMBL/GenBank/DDBJ databases">
        <authorList>
            <person name="Oh E.-T."/>
            <person name="Kim S.-B."/>
        </authorList>
    </citation>
    <scope>NUCLEOTIDE SEQUENCE [LARGE SCALE GENOMIC DNA]</scope>
    <source>
        <strain evidence="12 13">MMS20-SJTR3</strain>
    </source>
</reference>
<evidence type="ECO:0000256" key="7">
    <source>
        <dbReference type="ARBA" id="ARBA00023136"/>
    </source>
</evidence>
<comment type="similarity">
    <text evidence="2 9">Belongs to the MgtC/SapB family.</text>
</comment>
<dbReference type="InterPro" id="IPR003416">
    <property type="entry name" value="MgtC/SapB/SrpB/YhiD_fam"/>
</dbReference>
<dbReference type="EMBL" id="JAJITD010000011">
    <property type="protein sequence ID" value="MCC8395405.1"/>
    <property type="molecule type" value="Genomic_DNA"/>
</dbReference>
<gene>
    <name evidence="12" type="ORF">LJ656_22720</name>
</gene>
<dbReference type="Proteomes" id="UP001431019">
    <property type="component" value="Unassembled WGS sequence"/>
</dbReference>
<dbReference type="PANTHER" id="PTHR33778">
    <property type="entry name" value="PROTEIN MGTC"/>
    <property type="match status" value="1"/>
</dbReference>
<sequence>MHLDIIFDLLAAVALGALIGVERQWRQRFTGIATHALVALGAATFTTLPFLLGAQGDVVRMAAPVVSGIGFLGAGVIIRDGLSVRGLSTAATVWGTGAVGVIAGSGFLGTALIATLLIVLCNVTLPPLARLIYRHAPVDSSGERYYIIEVVTQSQQEALIRATLLQRLDANGLSLQSLESHALKSSAQVEVNAVVFAPQQSDEQLEVLVGELALAPYVSAVSWSVSDGPQ</sequence>
<accession>A0ABS8JZT0</accession>
<keyword evidence="9" id="KW-0997">Cell inner membrane</keyword>
<feature type="transmembrane region" description="Helical" evidence="9">
    <location>
        <begin position="33"/>
        <end position="52"/>
    </location>
</feature>
<proteinExistence type="inferred from homology"/>
<keyword evidence="5 9" id="KW-0812">Transmembrane</keyword>
<evidence type="ECO:0000256" key="8">
    <source>
        <dbReference type="ARBA" id="ARBA00025369"/>
    </source>
</evidence>
<feature type="domain" description="MgtC-like C-terminal" evidence="11">
    <location>
        <begin position="146"/>
        <end position="223"/>
    </location>
</feature>